<feature type="compositionally biased region" description="Polar residues" evidence="6">
    <location>
        <begin position="704"/>
        <end position="713"/>
    </location>
</feature>
<feature type="region of interest" description="Disordered" evidence="6">
    <location>
        <begin position="491"/>
        <end position="673"/>
    </location>
</feature>
<evidence type="ECO:0000256" key="2">
    <source>
        <dbReference type="ARBA" id="ARBA00022741"/>
    </source>
</evidence>
<dbReference type="HOGENOM" id="CLU_280937_0_0_1"/>
<dbReference type="GO" id="GO:0008017">
    <property type="term" value="F:microtubule binding"/>
    <property type="evidence" value="ECO:0007669"/>
    <property type="project" value="InterPro"/>
</dbReference>
<dbReference type="InterPro" id="IPR027640">
    <property type="entry name" value="Kinesin-like_fam"/>
</dbReference>
<dbReference type="PANTHER" id="PTHR47969:SF33">
    <property type="entry name" value="KINESIN-LIKE PROTEIN"/>
    <property type="match status" value="1"/>
</dbReference>
<feature type="compositionally biased region" description="Low complexity" evidence="6">
    <location>
        <begin position="618"/>
        <end position="632"/>
    </location>
</feature>
<dbReference type="InterPro" id="IPR001752">
    <property type="entry name" value="Kinesin_motor_dom"/>
</dbReference>
<name>K1QFA2_MAGGI</name>
<organism evidence="7">
    <name type="scientific">Magallana gigas</name>
    <name type="common">Pacific oyster</name>
    <name type="synonym">Crassostrea gigas</name>
    <dbReference type="NCBI Taxonomy" id="29159"/>
    <lineage>
        <taxon>Eukaryota</taxon>
        <taxon>Metazoa</taxon>
        <taxon>Spiralia</taxon>
        <taxon>Lophotrochozoa</taxon>
        <taxon>Mollusca</taxon>
        <taxon>Bivalvia</taxon>
        <taxon>Autobranchia</taxon>
        <taxon>Pteriomorphia</taxon>
        <taxon>Ostreida</taxon>
        <taxon>Ostreoidea</taxon>
        <taxon>Ostreidae</taxon>
        <taxon>Magallana</taxon>
    </lineage>
</organism>
<dbReference type="Pfam" id="PF00225">
    <property type="entry name" value="Kinesin"/>
    <property type="match status" value="2"/>
</dbReference>
<feature type="region of interest" description="Disordered" evidence="6">
    <location>
        <begin position="160"/>
        <end position="189"/>
    </location>
</feature>
<keyword evidence="3 5" id="KW-0067">ATP-binding</keyword>
<feature type="compositionally biased region" description="Basic residues" evidence="6">
    <location>
        <begin position="447"/>
        <end position="459"/>
    </location>
</feature>
<feature type="compositionally biased region" description="Low complexity" evidence="6">
    <location>
        <begin position="177"/>
        <end position="187"/>
    </location>
</feature>
<dbReference type="GO" id="GO:0007052">
    <property type="term" value="P:mitotic spindle organization"/>
    <property type="evidence" value="ECO:0007669"/>
    <property type="project" value="TreeGrafter"/>
</dbReference>
<feature type="region of interest" description="Disordered" evidence="6">
    <location>
        <begin position="399"/>
        <end position="459"/>
    </location>
</feature>
<feature type="compositionally biased region" description="Basic and acidic residues" evidence="6">
    <location>
        <begin position="804"/>
        <end position="819"/>
    </location>
</feature>
<feature type="compositionally biased region" description="Basic and acidic residues" evidence="6">
    <location>
        <begin position="714"/>
        <end position="726"/>
    </location>
</feature>
<dbReference type="InterPro" id="IPR036961">
    <property type="entry name" value="Kinesin_motor_dom_sf"/>
</dbReference>
<feature type="compositionally biased region" description="Basic and acidic residues" evidence="6">
    <location>
        <begin position="65"/>
        <end position="78"/>
    </location>
</feature>
<sequence>MEKSSKKNNPNNNRGSQSQGIGPKANRTTERSPEKLSERAAVERYTPEARLGSVESGALYANDETDSRDKDSKDERSTTRMSLQSVELRIATGSPLGGTTSRRSSQASSVAPRNESRVTRVGSETSRSESTTPRCFLFWVCCDYDDVMWDLTVIEPEDSPRESSYSVLSDYEDERSSTTLSSAAATETSDDQLDDHINVVLRNDTFCAQFHGGGRLEIQNFNQPKQFGYNVVFEPEASQEDVFDNSGMKKLIDMALNGYACTALAFGQTGSGKTHTMTGPPQQFEGGKHPDPDMVGLMQRSFTYLLQQAESVAGNKVIRASYLEIYNEQVIDLLNPNQKRYLQVRWSKNKGFYVENLFVAECESVDDLMAVLEEGKCFSVDIQNMAAIEVMPDYRPHVDLTPRTKKHPTSFPEEQIKENEEEHYKEYWNKEQGNRPHTDSDRETGKHVKSSKIPRHRIGISKLENGSVVKGQIPVRINDQASNKLVLKQNKMSGKNVRENQMWTESPLSEGNRSRRQQYEINVEITPHPKPRAFDQLENGQSPRGTPGSHRPSRNQYIPSQFSQQEGRGTRTGNQYNDPQGLRSPVKHHSEGLTSGESRGPRDPGNNYNVGPLHHSRSSQSSHTDSGDSLSRTSRNKSLEPSVQYVMKSKGNSRSSSTSKAPDPNLPDFGKQASVIRSPSNFSQGLYSADQYHDSSRVGGSQLVDRNNGNYQQRSEKNSDYSERKNLQQRYVDENVMPPSRNLPKNNGEMNEIRSGKSVQFSDDLNENVSRTSNHSNQGQQQRNVENSQRNYNSDSNLVIGHNTPKEPTHNQSYPREDQPMQDSNNLSVNNPNSEYKFPDSEEEDDQLDLDDIDSVYEGNDAYLCYLMTDDGGMAGPLRLDINDVQVGLPSQVGVKDDEQGMRNRQTGSHGLNEFSSRSHSMLTLTIDTEQQDPDDENLYLTKRGKLTFVDLAGSEKVKDSESSDMTLKESNNINRSLLVLGNCISSLGDPKKRQGHIPYRDSKLTKLLADSLGGNGVTLMIACVTPSSHHVHETINTLRYASRAKKIKTKPIVKMDPREKLILSLKREIKILRNENGYLRQQLEFPAKPKGELQKSNDEKFMKFLKTQGKGKHNDS</sequence>
<keyword evidence="4" id="KW-0963">Cytoplasm</keyword>
<dbReference type="AlphaFoldDB" id="K1QFA2"/>
<reference evidence="7" key="1">
    <citation type="journal article" date="2012" name="Nature">
        <title>The oyster genome reveals stress adaptation and complexity of shell formation.</title>
        <authorList>
            <person name="Zhang G."/>
            <person name="Fang X."/>
            <person name="Guo X."/>
            <person name="Li L."/>
            <person name="Luo R."/>
            <person name="Xu F."/>
            <person name="Yang P."/>
            <person name="Zhang L."/>
            <person name="Wang X."/>
            <person name="Qi H."/>
            <person name="Xiong Z."/>
            <person name="Que H."/>
            <person name="Xie Y."/>
            <person name="Holland P.W."/>
            <person name="Paps J."/>
            <person name="Zhu Y."/>
            <person name="Wu F."/>
            <person name="Chen Y."/>
            <person name="Wang J."/>
            <person name="Peng C."/>
            <person name="Meng J."/>
            <person name="Yang L."/>
            <person name="Liu J."/>
            <person name="Wen B."/>
            <person name="Zhang N."/>
            <person name="Huang Z."/>
            <person name="Zhu Q."/>
            <person name="Feng Y."/>
            <person name="Mount A."/>
            <person name="Hedgecock D."/>
            <person name="Xu Z."/>
            <person name="Liu Y."/>
            <person name="Domazet-Loso T."/>
            <person name="Du Y."/>
            <person name="Sun X."/>
            <person name="Zhang S."/>
            <person name="Liu B."/>
            <person name="Cheng P."/>
            <person name="Jiang X."/>
            <person name="Li J."/>
            <person name="Fan D."/>
            <person name="Wang W."/>
            <person name="Fu W."/>
            <person name="Wang T."/>
            <person name="Wang B."/>
            <person name="Zhang J."/>
            <person name="Peng Z."/>
            <person name="Li Y."/>
            <person name="Li N."/>
            <person name="Wang J."/>
            <person name="Chen M."/>
            <person name="He Y."/>
            <person name="Tan F."/>
            <person name="Song X."/>
            <person name="Zheng Q."/>
            <person name="Huang R."/>
            <person name="Yang H."/>
            <person name="Du X."/>
            <person name="Chen L."/>
            <person name="Yang M."/>
            <person name="Gaffney P.M."/>
            <person name="Wang S."/>
            <person name="Luo L."/>
            <person name="She Z."/>
            <person name="Ming Y."/>
            <person name="Huang W."/>
            <person name="Zhang S."/>
            <person name="Huang B."/>
            <person name="Zhang Y."/>
            <person name="Qu T."/>
            <person name="Ni P."/>
            <person name="Miao G."/>
            <person name="Wang J."/>
            <person name="Wang Q."/>
            <person name="Steinberg C.E."/>
            <person name="Wang H."/>
            <person name="Li N."/>
            <person name="Qian L."/>
            <person name="Zhang G."/>
            <person name="Li Y."/>
            <person name="Yang H."/>
            <person name="Liu X."/>
            <person name="Wang J."/>
            <person name="Yin Y."/>
            <person name="Wang J."/>
        </authorList>
    </citation>
    <scope>NUCLEOTIDE SEQUENCE [LARGE SCALE GENOMIC DNA]</scope>
    <source>
        <strain evidence="7">05x7-T-G4-1.051#20</strain>
    </source>
</reference>
<dbReference type="GO" id="GO:0007018">
    <property type="term" value="P:microtubule-based movement"/>
    <property type="evidence" value="ECO:0007669"/>
    <property type="project" value="InterPro"/>
</dbReference>
<dbReference type="GO" id="GO:0003777">
    <property type="term" value="F:microtubule motor activity"/>
    <property type="evidence" value="ECO:0007669"/>
    <property type="project" value="InterPro"/>
</dbReference>
<keyword evidence="2 5" id="KW-0547">Nucleotide-binding</keyword>
<dbReference type="PROSITE" id="PS50067">
    <property type="entry name" value="KINESIN_MOTOR_2"/>
    <property type="match status" value="1"/>
</dbReference>
<gene>
    <name evidence="7" type="ORF">CGI_10012525</name>
</gene>
<dbReference type="EMBL" id="JH816466">
    <property type="protein sequence ID" value="EKC35552.1"/>
    <property type="molecule type" value="Genomic_DNA"/>
</dbReference>
<evidence type="ECO:0000256" key="1">
    <source>
        <dbReference type="ARBA" id="ARBA00004245"/>
    </source>
</evidence>
<evidence type="ECO:0000256" key="4">
    <source>
        <dbReference type="ARBA" id="ARBA00023212"/>
    </source>
</evidence>
<dbReference type="SMART" id="SM00129">
    <property type="entry name" value="KISc"/>
    <property type="match status" value="1"/>
</dbReference>
<keyword evidence="5" id="KW-0505">Motor protein</keyword>
<feature type="compositionally biased region" description="Polar residues" evidence="6">
    <location>
        <begin position="97"/>
        <end position="111"/>
    </location>
</feature>
<feature type="compositionally biased region" description="Basic and acidic residues" evidence="6">
    <location>
        <begin position="27"/>
        <end position="47"/>
    </location>
</feature>
<dbReference type="GO" id="GO:0051231">
    <property type="term" value="P:spindle elongation"/>
    <property type="evidence" value="ECO:0007669"/>
    <property type="project" value="TreeGrafter"/>
</dbReference>
<dbReference type="SUPFAM" id="SSF52540">
    <property type="entry name" value="P-loop containing nucleoside triphosphate hydrolases"/>
    <property type="match status" value="2"/>
</dbReference>
<feature type="binding site" evidence="5">
    <location>
        <begin position="267"/>
        <end position="274"/>
    </location>
    <ligand>
        <name>ATP</name>
        <dbReference type="ChEBI" id="CHEBI:30616"/>
    </ligand>
</feature>
<dbReference type="InterPro" id="IPR019821">
    <property type="entry name" value="Kinesin_motor_CS"/>
</dbReference>
<feature type="region of interest" description="Disordered" evidence="6">
    <location>
        <begin position="1"/>
        <end position="128"/>
    </location>
</feature>
<comment type="similarity">
    <text evidence="5">Belongs to the TRAFAC class myosin-kinesin ATPase superfamily. Kinesin family.</text>
</comment>
<evidence type="ECO:0000256" key="5">
    <source>
        <dbReference type="PROSITE-ProRule" id="PRU00283"/>
    </source>
</evidence>
<proteinExistence type="inferred from homology"/>
<feature type="compositionally biased region" description="Polar residues" evidence="6">
    <location>
        <begin position="821"/>
        <end position="834"/>
    </location>
</feature>
<dbReference type="PROSITE" id="PS00411">
    <property type="entry name" value="KINESIN_MOTOR_1"/>
    <property type="match status" value="1"/>
</dbReference>
<dbReference type="Gene3D" id="3.40.850.10">
    <property type="entry name" value="Kinesin motor domain"/>
    <property type="match status" value="2"/>
</dbReference>
<keyword evidence="4" id="KW-0206">Cytoskeleton</keyword>
<feature type="compositionally biased region" description="Basic and acidic residues" evidence="6">
    <location>
        <begin position="414"/>
        <end position="446"/>
    </location>
</feature>
<accession>K1QFA2</accession>
<dbReference type="GO" id="GO:0005524">
    <property type="term" value="F:ATP binding"/>
    <property type="evidence" value="ECO:0007669"/>
    <property type="project" value="UniProtKB-UniRule"/>
</dbReference>
<protein>
    <submittedName>
        <fullName evidence="7">Kinesin-like protein KIF12</fullName>
    </submittedName>
</protein>
<feature type="compositionally biased region" description="Low complexity" evidence="6">
    <location>
        <begin position="119"/>
        <end position="128"/>
    </location>
</feature>
<evidence type="ECO:0000256" key="3">
    <source>
        <dbReference type="ARBA" id="ARBA00022840"/>
    </source>
</evidence>
<evidence type="ECO:0000313" key="7">
    <source>
        <dbReference type="EMBL" id="EKC35552.1"/>
    </source>
</evidence>
<feature type="region of interest" description="Disordered" evidence="6">
    <location>
        <begin position="767"/>
        <end position="846"/>
    </location>
</feature>
<dbReference type="GO" id="GO:0005875">
    <property type="term" value="C:microtubule associated complex"/>
    <property type="evidence" value="ECO:0007669"/>
    <property type="project" value="TreeGrafter"/>
</dbReference>
<feature type="compositionally biased region" description="Polar residues" evidence="6">
    <location>
        <begin position="767"/>
        <end position="797"/>
    </location>
</feature>
<dbReference type="InterPro" id="IPR027417">
    <property type="entry name" value="P-loop_NTPase"/>
</dbReference>
<feature type="compositionally biased region" description="Polar residues" evidence="6">
    <location>
        <begin position="499"/>
        <end position="511"/>
    </location>
</feature>
<dbReference type="PANTHER" id="PTHR47969">
    <property type="entry name" value="CHROMOSOME-ASSOCIATED KINESIN KIF4A-RELATED"/>
    <property type="match status" value="1"/>
</dbReference>
<feature type="compositionally biased region" description="Polar residues" evidence="6">
    <location>
        <begin position="554"/>
        <end position="578"/>
    </location>
</feature>
<evidence type="ECO:0000256" key="6">
    <source>
        <dbReference type="SAM" id="MobiDB-lite"/>
    </source>
</evidence>
<feature type="region of interest" description="Disordered" evidence="6">
    <location>
        <begin position="692"/>
        <end position="751"/>
    </location>
</feature>
<dbReference type="InParanoid" id="K1QFA2"/>
<feature type="compositionally biased region" description="Low complexity" evidence="6">
    <location>
        <begin position="648"/>
        <end position="660"/>
    </location>
</feature>
<comment type="subcellular location">
    <subcellularLocation>
        <location evidence="1">Cytoplasm</location>
        <location evidence="1">Cytoskeleton</location>
    </subcellularLocation>
</comment>